<sequence length="222" mass="24744">MKTKDFALQVKDLSDDGTFEGYGSVFGNVDVYGEKVMPGAFVESLARHKREGSNVLMLWNHDSYQPIGVWDDLAEDAKGLWGKGRFLLDIQKAREVHTLAKAKAIGGLSIGYRETDTDQDGAVRLLKKLDLYEISPVTFPANRRARIEAVKSERMEEFACRLRDGDPMPVKEFEDLLREAGVPKAMAVQIASVGYAKAIRSESEGEKANEQAERFLQMLKAG</sequence>
<evidence type="ECO:0000313" key="5">
    <source>
        <dbReference type="EMBL" id="OBQ72388.1"/>
    </source>
</evidence>
<proteinExistence type="predicted"/>
<keyword evidence="2" id="KW-0645">Protease</keyword>
<dbReference type="GO" id="GO:0008233">
    <property type="term" value="F:peptidase activity"/>
    <property type="evidence" value="ECO:0007669"/>
    <property type="project" value="UniProtKB-KW"/>
</dbReference>
<reference evidence="5 6" key="1">
    <citation type="submission" date="2016-05" db="EMBL/GenBank/DDBJ databases">
        <authorList>
            <person name="Ramsay J.P."/>
        </authorList>
    </citation>
    <scope>NUCLEOTIDE SEQUENCE [LARGE SCALE GENOMIC DNA]</scope>
    <source>
        <strain evidence="5 6">NZP2042</strain>
    </source>
</reference>
<evidence type="ECO:0000259" key="4">
    <source>
        <dbReference type="Pfam" id="PF04586"/>
    </source>
</evidence>
<dbReference type="NCBIfam" id="TIGR01543">
    <property type="entry name" value="proheadase_HK97"/>
    <property type="match status" value="1"/>
</dbReference>
<feature type="domain" description="Prohead serine protease" evidence="4">
    <location>
        <begin position="10"/>
        <end position="157"/>
    </location>
</feature>
<evidence type="ECO:0000256" key="1">
    <source>
        <dbReference type="ARBA" id="ARBA00022612"/>
    </source>
</evidence>
<dbReference type="RefSeq" id="WP_065005036.1">
    <property type="nucleotide sequence ID" value="NZ_CP033334.1"/>
</dbReference>
<dbReference type="EMBL" id="LYTK01000001">
    <property type="protein sequence ID" value="OBQ72388.1"/>
    <property type="molecule type" value="Genomic_DNA"/>
</dbReference>
<dbReference type="AlphaFoldDB" id="A0A6M7U3R7"/>
<name>A0A6M7U3R7_RHILI</name>
<gene>
    <name evidence="5" type="ORF">A8145_06140</name>
</gene>
<evidence type="ECO:0000256" key="3">
    <source>
        <dbReference type="ARBA" id="ARBA00022801"/>
    </source>
</evidence>
<evidence type="ECO:0000313" key="6">
    <source>
        <dbReference type="Proteomes" id="UP000093737"/>
    </source>
</evidence>
<organism evidence="5 6">
    <name type="scientific">Rhizobium loti</name>
    <name type="common">Mesorhizobium loti</name>
    <dbReference type="NCBI Taxonomy" id="381"/>
    <lineage>
        <taxon>Bacteria</taxon>
        <taxon>Pseudomonadati</taxon>
        <taxon>Pseudomonadota</taxon>
        <taxon>Alphaproteobacteria</taxon>
        <taxon>Hyphomicrobiales</taxon>
        <taxon>Phyllobacteriaceae</taxon>
        <taxon>Mesorhizobium</taxon>
    </lineage>
</organism>
<keyword evidence="3" id="KW-0378">Hydrolase</keyword>
<dbReference type="InterPro" id="IPR006433">
    <property type="entry name" value="Prohead_protease"/>
</dbReference>
<keyword evidence="1" id="KW-1188">Viral release from host cell</keyword>
<dbReference type="Pfam" id="PF04586">
    <property type="entry name" value="Peptidase_S78"/>
    <property type="match status" value="1"/>
</dbReference>
<evidence type="ECO:0000256" key="2">
    <source>
        <dbReference type="ARBA" id="ARBA00022670"/>
    </source>
</evidence>
<accession>A0A6M7U3R7</accession>
<dbReference type="Proteomes" id="UP000093737">
    <property type="component" value="Unassembled WGS sequence"/>
</dbReference>
<comment type="caution">
    <text evidence="5">The sequence shown here is derived from an EMBL/GenBank/DDBJ whole genome shotgun (WGS) entry which is preliminary data.</text>
</comment>
<dbReference type="InterPro" id="IPR054613">
    <property type="entry name" value="Peptidase_S78_dom"/>
</dbReference>
<dbReference type="GO" id="GO:0006508">
    <property type="term" value="P:proteolysis"/>
    <property type="evidence" value="ECO:0007669"/>
    <property type="project" value="UniProtKB-KW"/>
</dbReference>
<protein>
    <submittedName>
        <fullName evidence="5">Primosome assembly protein PriA</fullName>
    </submittedName>
</protein>